<protein>
    <submittedName>
        <fullName evidence="5">Hemerythrin family protein</fullName>
    </submittedName>
</protein>
<evidence type="ECO:0000256" key="1">
    <source>
        <dbReference type="ARBA" id="ARBA00010587"/>
    </source>
</evidence>
<proteinExistence type="inferred from homology"/>
<comment type="similarity">
    <text evidence="1">Belongs to the hemerythrin family.</text>
</comment>
<keyword evidence="3" id="KW-0408">Iron</keyword>
<reference evidence="5 6" key="1">
    <citation type="submission" date="2020-02" db="EMBL/GenBank/DDBJ databases">
        <authorList>
            <person name="Kim M.K."/>
        </authorList>
    </citation>
    <scope>NUCLEOTIDE SEQUENCE [LARGE SCALE GENOMIC DNA]</scope>
    <source>
        <strain evidence="5 6">17J57-3</strain>
    </source>
</reference>
<evidence type="ECO:0000256" key="2">
    <source>
        <dbReference type="ARBA" id="ARBA00022723"/>
    </source>
</evidence>
<keyword evidence="6" id="KW-1185">Reference proteome</keyword>
<dbReference type="SUPFAM" id="SSF47188">
    <property type="entry name" value="Hemerythrin-like"/>
    <property type="match status" value="1"/>
</dbReference>
<dbReference type="EMBL" id="JAAIVB010000035">
    <property type="protein sequence ID" value="NEX61230.1"/>
    <property type="molecule type" value="Genomic_DNA"/>
</dbReference>
<evidence type="ECO:0000313" key="6">
    <source>
        <dbReference type="Proteomes" id="UP000482155"/>
    </source>
</evidence>
<accession>A0A6B3SKF5</accession>
<dbReference type="InterPro" id="IPR012827">
    <property type="entry name" value="Hemerythrin_metal-bd"/>
</dbReference>
<organism evidence="5 6">
    <name type="scientific">Noviherbaspirillum galbum</name>
    <dbReference type="NCBI Taxonomy" id="2709383"/>
    <lineage>
        <taxon>Bacteria</taxon>
        <taxon>Pseudomonadati</taxon>
        <taxon>Pseudomonadota</taxon>
        <taxon>Betaproteobacteria</taxon>
        <taxon>Burkholderiales</taxon>
        <taxon>Oxalobacteraceae</taxon>
        <taxon>Noviherbaspirillum</taxon>
    </lineage>
</organism>
<evidence type="ECO:0000313" key="5">
    <source>
        <dbReference type="EMBL" id="NEX61230.1"/>
    </source>
</evidence>
<dbReference type="GO" id="GO:0046872">
    <property type="term" value="F:metal ion binding"/>
    <property type="evidence" value="ECO:0007669"/>
    <property type="project" value="UniProtKB-KW"/>
</dbReference>
<dbReference type="Proteomes" id="UP000482155">
    <property type="component" value="Unassembled WGS sequence"/>
</dbReference>
<dbReference type="Pfam" id="PF01814">
    <property type="entry name" value="Hemerythrin"/>
    <property type="match status" value="1"/>
</dbReference>
<dbReference type="InterPro" id="IPR012312">
    <property type="entry name" value="Hemerythrin-like"/>
</dbReference>
<dbReference type="InterPro" id="IPR035938">
    <property type="entry name" value="Hemerythrin-like_sf"/>
</dbReference>
<dbReference type="RefSeq" id="WP_163962237.1">
    <property type="nucleotide sequence ID" value="NZ_JAAIVB010000035.1"/>
</dbReference>
<comment type="caution">
    <text evidence="5">The sequence shown here is derived from an EMBL/GenBank/DDBJ whole genome shotgun (WGS) entry which is preliminary data.</text>
</comment>
<keyword evidence="2" id="KW-0479">Metal-binding</keyword>
<evidence type="ECO:0000256" key="3">
    <source>
        <dbReference type="ARBA" id="ARBA00023004"/>
    </source>
</evidence>
<feature type="domain" description="Hemerythrin-like" evidence="4">
    <location>
        <begin position="1"/>
        <end position="105"/>
    </location>
</feature>
<evidence type="ECO:0000259" key="4">
    <source>
        <dbReference type="Pfam" id="PF01814"/>
    </source>
</evidence>
<dbReference type="AlphaFoldDB" id="A0A6B3SKF5"/>
<dbReference type="CDD" id="cd12107">
    <property type="entry name" value="Hemerythrin"/>
    <property type="match status" value="1"/>
</dbReference>
<gene>
    <name evidence="5" type="ORF">G3574_09075</name>
</gene>
<sequence>METMHRELFSTLEELSLATDAEFGRGYSELVRKVERVFQREEQWMEDCNYAGLATHREQHARVLGGLHHVHGMVMHGDLATGRRVVDELLPQWLAFHTSTMDASLAAAMQMMRGTTAPTSTLS</sequence>
<name>A0A6B3SKF5_9BURK</name>
<dbReference type="Gene3D" id="1.20.120.50">
    <property type="entry name" value="Hemerythrin-like"/>
    <property type="match status" value="1"/>
</dbReference>